<dbReference type="NCBIfam" id="NF047539">
    <property type="entry name" value="XAC2610_fam"/>
    <property type="match status" value="1"/>
</dbReference>
<dbReference type="EMBL" id="SSHJ02000001">
    <property type="protein sequence ID" value="MFN0254081.1"/>
    <property type="molecule type" value="Genomic_DNA"/>
</dbReference>
<feature type="chain" id="PRO_5046481784" evidence="1">
    <location>
        <begin position="21"/>
        <end position="318"/>
    </location>
</feature>
<keyword evidence="1" id="KW-0732">Signal</keyword>
<comment type="caution">
    <text evidence="2">The sequence shown here is derived from an EMBL/GenBank/DDBJ whole genome shotgun (WGS) entry which is preliminary data.</text>
</comment>
<proteinExistence type="predicted"/>
<accession>A0ABW9J0M5</accession>
<name>A0ABW9J0M5_9SPHI</name>
<feature type="signal peptide" evidence="1">
    <location>
        <begin position="1"/>
        <end position="20"/>
    </location>
</feature>
<evidence type="ECO:0000313" key="3">
    <source>
        <dbReference type="Proteomes" id="UP001517247"/>
    </source>
</evidence>
<evidence type="ECO:0000313" key="2">
    <source>
        <dbReference type="EMBL" id="MFN0254081.1"/>
    </source>
</evidence>
<dbReference type="InterPro" id="IPR058087">
    <property type="entry name" value="XAC2610_dom"/>
</dbReference>
<dbReference type="RefSeq" id="WP_138721267.1">
    <property type="nucleotide sequence ID" value="NZ_SSHJ02000001.1"/>
</dbReference>
<keyword evidence="3" id="KW-1185">Reference proteome</keyword>
<protein>
    <submittedName>
        <fullName evidence="2">XAC2610-related protein</fullName>
    </submittedName>
</protein>
<reference evidence="2 3" key="1">
    <citation type="submission" date="2024-12" db="EMBL/GenBank/DDBJ databases">
        <authorList>
            <person name="Hu S."/>
        </authorList>
    </citation>
    <scope>NUCLEOTIDE SEQUENCE [LARGE SCALE GENOMIC DNA]</scope>
    <source>
        <strain evidence="2 3">THG-T11</strain>
    </source>
</reference>
<gene>
    <name evidence="2" type="ORF">E6A44_000750</name>
</gene>
<dbReference type="Proteomes" id="UP001517247">
    <property type="component" value="Unassembled WGS sequence"/>
</dbReference>
<organism evidence="2 3">
    <name type="scientific">Pedobacter ureilyticus</name>
    <dbReference type="NCBI Taxonomy" id="1393051"/>
    <lineage>
        <taxon>Bacteria</taxon>
        <taxon>Pseudomonadati</taxon>
        <taxon>Bacteroidota</taxon>
        <taxon>Sphingobacteriia</taxon>
        <taxon>Sphingobacteriales</taxon>
        <taxon>Sphingobacteriaceae</taxon>
        <taxon>Pedobacter</taxon>
    </lineage>
</organism>
<sequence length="318" mass="36867">MLKRTLLLLFTTIIYSQTFAQKAKVTAKLNFTGTIGNYPIEMSLQLNNYSDSVSGTYYYIKSGKENYIYLSGTLKDGDLVLTESTYNVKKRKFEDTGYFRLAYVGQTILNGSWQKDRKTADPAKTLTTKLKSRELLDSFNPLGFDFIMSKNKANYENITENAARYFTLLSLRINVNKSSRWILSDFDKYDLVKDEVELEDVNFDGYLDIKVPIYFPDMAKNDYSYVYFIHDTKTKGFRKSERLNELGVVSFDPVKKEVEKMDADGSGNEGTAYYKWFNGKLLITKEIRVYEDDTYVHYDEYKIENGKSVKAKSYKKKG</sequence>
<evidence type="ECO:0000256" key="1">
    <source>
        <dbReference type="SAM" id="SignalP"/>
    </source>
</evidence>